<evidence type="ECO:0000313" key="5">
    <source>
        <dbReference type="Proteomes" id="UP000026961"/>
    </source>
</evidence>
<name>A0A0E0AHL3_9ORYZ</name>
<dbReference type="AlphaFoldDB" id="A0A0E0AHL3"/>
<dbReference type="PANTHER" id="PTHR31147:SF66">
    <property type="entry name" value="OS05G0315700 PROTEIN"/>
    <property type="match status" value="1"/>
</dbReference>
<evidence type="ECO:0000256" key="3">
    <source>
        <dbReference type="SAM" id="MobiDB-lite"/>
    </source>
</evidence>
<organism evidence="4">
    <name type="scientific">Oryza glumipatula</name>
    <dbReference type="NCBI Taxonomy" id="40148"/>
    <lineage>
        <taxon>Eukaryota</taxon>
        <taxon>Viridiplantae</taxon>
        <taxon>Streptophyta</taxon>
        <taxon>Embryophyta</taxon>
        <taxon>Tracheophyta</taxon>
        <taxon>Spermatophyta</taxon>
        <taxon>Magnoliopsida</taxon>
        <taxon>Liliopsida</taxon>
        <taxon>Poales</taxon>
        <taxon>Poaceae</taxon>
        <taxon>BOP clade</taxon>
        <taxon>Oryzoideae</taxon>
        <taxon>Oryzeae</taxon>
        <taxon>Oryzinae</taxon>
        <taxon>Oryza</taxon>
    </lineage>
</organism>
<comment type="similarity">
    <text evidence="1">Belongs to the plant acyltransferase family.</text>
</comment>
<dbReference type="STRING" id="40148.A0A0E0AHL3"/>
<proteinExistence type="inferred from homology"/>
<dbReference type="Proteomes" id="UP000026961">
    <property type="component" value="Chromosome 7"/>
</dbReference>
<protein>
    <submittedName>
        <fullName evidence="4">Uncharacterized protein</fullName>
    </submittedName>
</protein>
<reference evidence="4" key="1">
    <citation type="submission" date="2015-04" db="UniProtKB">
        <authorList>
            <consortium name="EnsemblPlants"/>
        </authorList>
    </citation>
    <scope>IDENTIFICATION</scope>
</reference>
<feature type="region of interest" description="Disordered" evidence="3">
    <location>
        <begin position="1"/>
        <end position="20"/>
    </location>
</feature>
<dbReference type="Pfam" id="PF02458">
    <property type="entry name" value="Transferase"/>
    <property type="match status" value="1"/>
</dbReference>
<keyword evidence="5" id="KW-1185">Reference proteome</keyword>
<dbReference type="EnsemblPlants" id="OGLUM07G07840.1">
    <property type="protein sequence ID" value="OGLUM07G07840.1"/>
    <property type="gene ID" value="OGLUM07G07840"/>
</dbReference>
<accession>A0A0E0AHL3</accession>
<sequence length="468" mass="51001">MRVEGEERAKPNNQKPWRCPSPYVRRRATELVAPAAPTPRETKRLSDVDDPESLRWQVPVVFVYRPSAAAADPVDTIRRALAAALVPYYPFAGRLREVEGRKLVVDCTGEGVMFVEADADVRVAELEAAGLRAPFPCMDQLLFDVDGSAAVLGTPLLLIQVTRLLCGGFVLGIRLNHAMCDASGIVQFMDAVADLARGAREPAVSPAWSRELLDARKPPKLAFHLREYNDFAAAPPAAPSVGALGDMVMRTFSFSPGDVAALKGALQPHLRGRATSFDVLASFVWRARARALETPAGEDARLAIIVSFRNNGELRLPRGYYGNVCVPVTVAMPAEALRRRGSLADVVEQVREAKKTVNAEYVRSVADTLVMRGRPAIDTANLLLLSDVRLAGFHRVDFGWGEPVYGGPSHAWYGVSYLIAVKNGAGEDGVAVPVVLPAAAMERFTSEIERLRKGQQRGHFRVQTTSRI</sequence>
<dbReference type="Gramene" id="OGLUM07G07840.1">
    <property type="protein sequence ID" value="OGLUM07G07840.1"/>
    <property type="gene ID" value="OGLUM07G07840"/>
</dbReference>
<dbReference type="eggNOG" id="ENOG502QUSI">
    <property type="taxonomic scope" value="Eukaryota"/>
</dbReference>
<dbReference type="InterPro" id="IPR023213">
    <property type="entry name" value="CAT-like_dom_sf"/>
</dbReference>
<dbReference type="GO" id="GO:0050734">
    <property type="term" value="F:hydroxycinnamoyltransferase activity"/>
    <property type="evidence" value="ECO:0007669"/>
    <property type="project" value="UniProtKB-ARBA"/>
</dbReference>
<reference evidence="4" key="2">
    <citation type="submission" date="2018-05" db="EMBL/GenBank/DDBJ databases">
        <title>OgluRS3 (Oryza glumaepatula Reference Sequence Version 3).</title>
        <authorList>
            <person name="Zhang J."/>
            <person name="Kudrna D."/>
            <person name="Lee S."/>
            <person name="Talag J."/>
            <person name="Welchert J."/>
            <person name="Wing R.A."/>
        </authorList>
    </citation>
    <scope>NUCLEOTIDE SEQUENCE [LARGE SCALE GENOMIC DNA]</scope>
</reference>
<dbReference type="PANTHER" id="PTHR31147">
    <property type="entry name" value="ACYL TRANSFERASE 4"/>
    <property type="match status" value="1"/>
</dbReference>
<feature type="compositionally biased region" description="Basic and acidic residues" evidence="3">
    <location>
        <begin position="1"/>
        <end position="10"/>
    </location>
</feature>
<evidence type="ECO:0000256" key="2">
    <source>
        <dbReference type="ARBA" id="ARBA00022679"/>
    </source>
</evidence>
<keyword evidence="2" id="KW-0808">Transferase</keyword>
<dbReference type="InterPro" id="IPR050898">
    <property type="entry name" value="Plant_acyltransferase"/>
</dbReference>
<feature type="region of interest" description="Disordered" evidence="3">
    <location>
        <begin position="28"/>
        <end position="48"/>
    </location>
</feature>
<evidence type="ECO:0000313" key="4">
    <source>
        <dbReference type="EnsemblPlants" id="OGLUM07G07840.1"/>
    </source>
</evidence>
<evidence type="ECO:0000256" key="1">
    <source>
        <dbReference type="ARBA" id="ARBA00009861"/>
    </source>
</evidence>
<dbReference type="HOGENOM" id="CLU_014546_2_2_1"/>
<dbReference type="Gene3D" id="3.30.559.10">
    <property type="entry name" value="Chloramphenicol acetyltransferase-like domain"/>
    <property type="match status" value="2"/>
</dbReference>